<keyword evidence="5 10" id="KW-0067">ATP-binding</keyword>
<dbReference type="GO" id="GO:0005524">
    <property type="term" value="F:ATP binding"/>
    <property type="evidence" value="ECO:0007669"/>
    <property type="project" value="UniProtKB-UniRule"/>
</dbReference>
<keyword evidence="4 10" id="KW-0347">Helicase</keyword>
<dbReference type="InterPro" id="IPR027417">
    <property type="entry name" value="P-loop_NTPase"/>
</dbReference>
<keyword evidence="2 10" id="KW-0547">Nucleotide-binding</keyword>
<comment type="similarity">
    <text evidence="1 11">Belongs to the helicase family. UvrD subfamily.</text>
</comment>
<dbReference type="Pfam" id="PF00580">
    <property type="entry name" value="UvrD-helicase"/>
    <property type="match status" value="1"/>
</dbReference>
<dbReference type="InterPro" id="IPR014016">
    <property type="entry name" value="UvrD-like_ATP-bd"/>
</dbReference>
<dbReference type="GO" id="GO:0006260">
    <property type="term" value="P:DNA replication"/>
    <property type="evidence" value="ECO:0007669"/>
    <property type="project" value="InterPro"/>
</dbReference>
<comment type="catalytic activity">
    <reaction evidence="8">
        <text>Couples ATP hydrolysis with the unwinding of duplex DNA by translocating in the 3'-5' direction.</text>
        <dbReference type="EC" id="5.6.2.4"/>
    </reaction>
</comment>
<dbReference type="InterPro" id="IPR013986">
    <property type="entry name" value="DExx_box_DNA_helicase_dom_sf"/>
</dbReference>
<feature type="compositionally biased region" description="Polar residues" evidence="12">
    <location>
        <begin position="692"/>
        <end position="715"/>
    </location>
</feature>
<dbReference type="InterPro" id="IPR005751">
    <property type="entry name" value="ATP-dep_DNA_helicase_PcrA"/>
</dbReference>
<comment type="catalytic activity">
    <reaction evidence="9 11">
        <text>ATP + H2O = ADP + phosphate + H(+)</text>
        <dbReference type="Rhea" id="RHEA:13065"/>
        <dbReference type="ChEBI" id="CHEBI:15377"/>
        <dbReference type="ChEBI" id="CHEBI:15378"/>
        <dbReference type="ChEBI" id="CHEBI:30616"/>
        <dbReference type="ChEBI" id="CHEBI:43474"/>
        <dbReference type="ChEBI" id="CHEBI:456216"/>
        <dbReference type="EC" id="5.6.2.4"/>
    </reaction>
</comment>
<gene>
    <name evidence="15" type="ORF">SAMN04488700_1514</name>
</gene>
<evidence type="ECO:0000256" key="11">
    <source>
        <dbReference type="RuleBase" id="RU364053"/>
    </source>
</evidence>
<evidence type="ECO:0000256" key="4">
    <source>
        <dbReference type="ARBA" id="ARBA00022806"/>
    </source>
</evidence>
<dbReference type="EMBL" id="FXBJ01000002">
    <property type="protein sequence ID" value="SMH33354.1"/>
    <property type="molecule type" value="Genomic_DNA"/>
</dbReference>
<feature type="region of interest" description="Disordered" evidence="12">
    <location>
        <begin position="692"/>
        <end position="723"/>
    </location>
</feature>
<dbReference type="EC" id="5.6.2.4" evidence="11"/>
<evidence type="ECO:0000256" key="1">
    <source>
        <dbReference type="ARBA" id="ARBA00009922"/>
    </source>
</evidence>
<dbReference type="PANTHER" id="PTHR11070:SF2">
    <property type="entry name" value="ATP-DEPENDENT DNA HELICASE SRS2"/>
    <property type="match status" value="1"/>
</dbReference>
<dbReference type="FunFam" id="1.10.10.160:FF:000001">
    <property type="entry name" value="ATP-dependent DNA helicase"/>
    <property type="match status" value="1"/>
</dbReference>
<feature type="domain" description="UvrD-like helicase ATP-binding" evidence="13">
    <location>
        <begin position="41"/>
        <end position="320"/>
    </location>
</feature>
<evidence type="ECO:0000256" key="12">
    <source>
        <dbReference type="SAM" id="MobiDB-lite"/>
    </source>
</evidence>
<dbReference type="PROSITE" id="PS51198">
    <property type="entry name" value="UVRD_HELICASE_ATP_BIND"/>
    <property type="match status" value="1"/>
</dbReference>
<dbReference type="STRING" id="1073423.SAMN04488700_1514"/>
<dbReference type="Gene3D" id="3.40.50.300">
    <property type="entry name" value="P-loop containing nucleotide triphosphate hydrolases"/>
    <property type="match status" value="2"/>
</dbReference>
<feature type="binding site" evidence="10">
    <location>
        <begin position="62"/>
        <end position="69"/>
    </location>
    <ligand>
        <name>ATP</name>
        <dbReference type="ChEBI" id="CHEBI:30616"/>
    </ligand>
</feature>
<proteinExistence type="inferred from homology"/>
<dbReference type="SUPFAM" id="SSF52540">
    <property type="entry name" value="P-loop containing nucleoside triphosphate hydrolases"/>
    <property type="match status" value="1"/>
</dbReference>
<dbReference type="GO" id="GO:0009314">
    <property type="term" value="P:response to radiation"/>
    <property type="evidence" value="ECO:0007669"/>
    <property type="project" value="UniProtKB-ARBA"/>
</dbReference>
<feature type="domain" description="UvrD-like helicase C-terminal" evidence="14">
    <location>
        <begin position="321"/>
        <end position="597"/>
    </location>
</feature>
<dbReference type="FunFam" id="1.10.486.10:FF:000003">
    <property type="entry name" value="ATP-dependent DNA helicase"/>
    <property type="match status" value="1"/>
</dbReference>
<evidence type="ECO:0000256" key="2">
    <source>
        <dbReference type="ARBA" id="ARBA00022741"/>
    </source>
</evidence>
<accession>A0A1X7N9H8</accession>
<dbReference type="Gene3D" id="1.10.10.160">
    <property type="match status" value="1"/>
</dbReference>
<keyword evidence="7" id="KW-0413">Isomerase</keyword>
<dbReference type="CDD" id="cd18807">
    <property type="entry name" value="SF1_C_UvrD"/>
    <property type="match status" value="1"/>
</dbReference>
<keyword evidence="6 11" id="KW-0238">DNA-binding</keyword>
<name>A0A1X7N9H8_9LACT</name>
<dbReference type="GO" id="GO:0000725">
    <property type="term" value="P:recombinational repair"/>
    <property type="evidence" value="ECO:0007669"/>
    <property type="project" value="TreeGrafter"/>
</dbReference>
<dbReference type="GO" id="GO:0003677">
    <property type="term" value="F:DNA binding"/>
    <property type="evidence" value="ECO:0007669"/>
    <property type="project" value="UniProtKB-KW"/>
</dbReference>
<dbReference type="Pfam" id="PF13361">
    <property type="entry name" value="UvrD_C"/>
    <property type="match status" value="1"/>
</dbReference>
<keyword evidence="3 10" id="KW-0378">Hydrolase</keyword>
<dbReference type="GO" id="GO:0016887">
    <property type="term" value="F:ATP hydrolysis activity"/>
    <property type="evidence" value="ECO:0007669"/>
    <property type="project" value="RHEA"/>
</dbReference>
<evidence type="ECO:0000256" key="7">
    <source>
        <dbReference type="ARBA" id="ARBA00023235"/>
    </source>
</evidence>
<dbReference type="InterPro" id="IPR000212">
    <property type="entry name" value="DNA_helicase_UvrD/REP"/>
</dbReference>
<protein>
    <recommendedName>
        <fullName evidence="11">ATP-dependent DNA helicase</fullName>
        <ecNumber evidence="11">5.6.2.4</ecNumber>
    </recommendedName>
</protein>
<organism evidence="15 16">
    <name type="scientific">Carnobacterium iners</name>
    <dbReference type="NCBI Taxonomy" id="1073423"/>
    <lineage>
        <taxon>Bacteria</taxon>
        <taxon>Bacillati</taxon>
        <taxon>Bacillota</taxon>
        <taxon>Bacilli</taxon>
        <taxon>Lactobacillales</taxon>
        <taxon>Carnobacteriaceae</taxon>
        <taxon>Carnobacterium</taxon>
    </lineage>
</organism>
<dbReference type="CDD" id="cd17932">
    <property type="entry name" value="DEXQc_UvrD"/>
    <property type="match status" value="1"/>
</dbReference>
<dbReference type="GO" id="GO:0005829">
    <property type="term" value="C:cytosol"/>
    <property type="evidence" value="ECO:0007669"/>
    <property type="project" value="TreeGrafter"/>
</dbReference>
<dbReference type="PANTHER" id="PTHR11070">
    <property type="entry name" value="UVRD / RECB / PCRA DNA HELICASE FAMILY MEMBER"/>
    <property type="match status" value="1"/>
</dbReference>
<dbReference type="Pfam" id="PF21196">
    <property type="entry name" value="PcrA_UvrD_tudor"/>
    <property type="match status" value="1"/>
</dbReference>
<evidence type="ECO:0000256" key="10">
    <source>
        <dbReference type="PROSITE-ProRule" id="PRU00560"/>
    </source>
</evidence>
<evidence type="ECO:0000313" key="16">
    <source>
        <dbReference type="Proteomes" id="UP000193435"/>
    </source>
</evidence>
<evidence type="ECO:0000256" key="3">
    <source>
        <dbReference type="ARBA" id="ARBA00022801"/>
    </source>
</evidence>
<evidence type="ECO:0000256" key="8">
    <source>
        <dbReference type="ARBA" id="ARBA00034617"/>
    </source>
</evidence>
<dbReference type="Proteomes" id="UP000193435">
    <property type="component" value="Unassembled WGS sequence"/>
</dbReference>
<dbReference type="InterPro" id="IPR014017">
    <property type="entry name" value="DNA_helicase_UvrD-like_C"/>
</dbReference>
<evidence type="ECO:0000259" key="14">
    <source>
        <dbReference type="PROSITE" id="PS51217"/>
    </source>
</evidence>
<dbReference type="NCBIfam" id="TIGR01073">
    <property type="entry name" value="pcrA"/>
    <property type="match status" value="1"/>
</dbReference>
<dbReference type="PROSITE" id="PS51217">
    <property type="entry name" value="UVRD_HELICASE_CTER"/>
    <property type="match status" value="1"/>
</dbReference>
<dbReference type="GO" id="GO:0033202">
    <property type="term" value="C:DNA helicase complex"/>
    <property type="evidence" value="ECO:0007669"/>
    <property type="project" value="TreeGrafter"/>
</dbReference>
<dbReference type="AlphaFoldDB" id="A0A1X7N9H8"/>
<evidence type="ECO:0000313" key="15">
    <source>
        <dbReference type="EMBL" id="SMH33354.1"/>
    </source>
</evidence>
<dbReference type="Gene3D" id="1.10.486.10">
    <property type="entry name" value="PCRA, domain 4"/>
    <property type="match status" value="1"/>
</dbReference>
<reference evidence="15 16" key="1">
    <citation type="submission" date="2017-04" db="EMBL/GenBank/DDBJ databases">
        <authorList>
            <person name="Afonso C.L."/>
            <person name="Miller P.J."/>
            <person name="Scott M.A."/>
            <person name="Spackman E."/>
            <person name="Goraichik I."/>
            <person name="Dimitrov K.M."/>
            <person name="Suarez D.L."/>
            <person name="Swayne D.E."/>
        </authorList>
    </citation>
    <scope>NUCLEOTIDE SEQUENCE [LARGE SCALE GENOMIC DNA]</scope>
    <source>
        <strain evidence="15 16">LMG26642</strain>
    </source>
</reference>
<dbReference type="GO" id="GO:0043138">
    <property type="term" value="F:3'-5' DNA helicase activity"/>
    <property type="evidence" value="ECO:0007669"/>
    <property type="project" value="UniProtKB-EC"/>
</dbReference>
<evidence type="ECO:0000256" key="6">
    <source>
        <dbReference type="ARBA" id="ARBA00023125"/>
    </source>
</evidence>
<evidence type="ECO:0000256" key="9">
    <source>
        <dbReference type="ARBA" id="ARBA00048988"/>
    </source>
</evidence>
<sequence length="786" mass="90348">MQKFIFFYKIKRRNKDEMIRRLSLIQREDGQILAIQNNLLEGMNPGQKEAVAYTEGPLLIMAGAGSGKTRVLTHRIAYLIDEKGVNPWNILAITFTNKAAKEMKERVGRLMETGGDSVWVSTFHSMCVRMLRRDIDRIGYNKAFTISDPSDQQTLMKRILKEQNIDPKKYNPRAILSEISNAKNELMNAKEYRNSANSFFEKIVADCYDDYQRELRRNQSVDFDDLIMLTIRLFQESQETLDYYQNKFHYIHVDEYQDTNTAQYTLVNMMAKRFKNLCVVGDADQSIYGWRGANMDNILDFEKDYPDAKVVMLEQNYRSTKFILKAANDVIANNNKRKVKKLWTENDEGNKITYYRGQSEGDESRYVVSKILEEMKAANYNYGDFAVLYRTNAQSRVIEENLLKSNIPYKMVGGHKFYDRKEIRDVLAYLRLLANPEDNMSFERVVNTPKRGIGPGTIEKLRSFANEYDWSLLEAALNVSITNIKGKAAGELEGFAFMMRDLQQMQEYLPVTKLVEEVLDRSGYLKSLELERTLESETRVENIKEFLSVTQQFEKDNGEDKSLLTFLTDLALISDLDNIEEEPQSEVTLMTLHAAKGLEFPIVFLIGLEEGIFPLSRSMMEEDDLEEERRLAYVGITRAEKKLYITNAYSRVLYGKMQSNQASRFIREISEEVIELGNNQAGNTYTTNFSRSISSTPYRTNQAEKAASTPYQSPVSDKKESGADKLAWSTGDKAVHKKWGIGTVVKVTGDTDNLQLDIAFKEQGIKRLLAAFVPIEKQDAEHSDQS</sequence>
<keyword evidence="16" id="KW-1185">Reference proteome</keyword>
<evidence type="ECO:0000256" key="5">
    <source>
        <dbReference type="ARBA" id="ARBA00022840"/>
    </source>
</evidence>
<evidence type="ECO:0000259" key="13">
    <source>
        <dbReference type="PROSITE" id="PS51198"/>
    </source>
</evidence>